<accession>A0A554NES2</accession>
<dbReference type="Pfam" id="PF13302">
    <property type="entry name" value="Acetyltransf_3"/>
    <property type="match status" value="1"/>
</dbReference>
<dbReference type="PANTHER" id="PTHR43792:SF8">
    <property type="entry name" value="[RIBOSOMAL PROTEIN US5]-ALANINE N-ACETYLTRANSFERASE"/>
    <property type="match status" value="1"/>
</dbReference>
<dbReference type="CDD" id="cd04301">
    <property type="entry name" value="NAT_SF"/>
    <property type="match status" value="1"/>
</dbReference>
<evidence type="ECO:0000259" key="4">
    <source>
        <dbReference type="PROSITE" id="PS51186"/>
    </source>
</evidence>
<evidence type="ECO:0000256" key="3">
    <source>
        <dbReference type="ARBA" id="ARBA00038502"/>
    </source>
</evidence>
<dbReference type="InParanoid" id="A0A554NES2"/>
<proteinExistence type="inferred from homology"/>
<sequence length="190" mass="20938">MSFLCGERVELEPLDPDDGTHVEAYRETRNLQPMRETGGYEAGLTAAEARDRIRERRGTEGAICAIRAEGTVQGWAGVALHDDRAREGEVSYYVLPGGQGKGYATDAVRTLAAFAFDSLNAHSLVGRVRADNDPSRRVVEKADFTHEGTRRESLYTDGTYHDVAIYGLLREEFEAARAPDDAEEGADEQD</sequence>
<dbReference type="InterPro" id="IPR000182">
    <property type="entry name" value="GNAT_dom"/>
</dbReference>
<dbReference type="PANTHER" id="PTHR43792">
    <property type="entry name" value="GNAT FAMILY, PUTATIVE (AFU_ORTHOLOGUE AFUA_3G00765)-RELATED-RELATED"/>
    <property type="match status" value="1"/>
</dbReference>
<dbReference type="InterPro" id="IPR016181">
    <property type="entry name" value="Acyl_CoA_acyltransferase"/>
</dbReference>
<dbReference type="SUPFAM" id="SSF55729">
    <property type="entry name" value="Acyl-CoA N-acyltransferases (Nat)"/>
    <property type="match status" value="1"/>
</dbReference>
<reference evidence="5 6" key="1">
    <citation type="submission" date="2018-06" db="EMBL/GenBank/DDBJ databases">
        <title>Natronomonas sp. F16-60 a new haloarchaeon isolated from a solar saltern of Isla Cristina, Huelva, Spain.</title>
        <authorList>
            <person name="Duran-Viseras A."/>
            <person name="Sanchez-Porro C."/>
            <person name="Ventosa A."/>
        </authorList>
    </citation>
    <scope>NUCLEOTIDE SEQUENCE [LARGE SCALE GENOMIC DNA]</scope>
    <source>
        <strain evidence="5 6">F16-60</strain>
    </source>
</reference>
<dbReference type="OrthoDB" id="120213at2157"/>
<evidence type="ECO:0000256" key="2">
    <source>
        <dbReference type="ARBA" id="ARBA00023315"/>
    </source>
</evidence>
<dbReference type="Gene3D" id="3.40.630.30">
    <property type="match status" value="1"/>
</dbReference>
<comment type="similarity">
    <text evidence="3">Belongs to the acetyltransferase family. RimJ subfamily.</text>
</comment>
<dbReference type="AlphaFoldDB" id="A0A554NES2"/>
<feature type="domain" description="N-acetyltransferase" evidence="4">
    <location>
        <begin position="9"/>
        <end position="172"/>
    </location>
</feature>
<name>A0A554NES2_9EURY</name>
<keyword evidence="2" id="KW-0012">Acyltransferase</keyword>
<protein>
    <submittedName>
        <fullName evidence="5">N-acetyltransferase</fullName>
    </submittedName>
</protein>
<dbReference type="InterPro" id="IPR051531">
    <property type="entry name" value="N-acetyltransferase"/>
</dbReference>
<dbReference type="EMBL" id="QMDX01000001">
    <property type="protein sequence ID" value="TSD15815.1"/>
    <property type="molecule type" value="Genomic_DNA"/>
</dbReference>
<organism evidence="5 6">
    <name type="scientific">Haloglomus irregulare</name>
    <dbReference type="NCBI Taxonomy" id="2234134"/>
    <lineage>
        <taxon>Archaea</taxon>
        <taxon>Methanobacteriati</taxon>
        <taxon>Methanobacteriota</taxon>
        <taxon>Stenosarchaea group</taxon>
        <taxon>Halobacteria</taxon>
        <taxon>Halobacteriales</taxon>
        <taxon>Natronomonadaceae</taxon>
        <taxon>Haloglomus</taxon>
    </lineage>
</organism>
<gene>
    <name evidence="5" type="ORF">DP107_01135</name>
</gene>
<dbReference type="PROSITE" id="PS51186">
    <property type="entry name" value="GNAT"/>
    <property type="match status" value="1"/>
</dbReference>
<evidence type="ECO:0000256" key="1">
    <source>
        <dbReference type="ARBA" id="ARBA00022679"/>
    </source>
</evidence>
<evidence type="ECO:0000313" key="5">
    <source>
        <dbReference type="EMBL" id="TSD15815.1"/>
    </source>
</evidence>
<dbReference type="GO" id="GO:0016747">
    <property type="term" value="F:acyltransferase activity, transferring groups other than amino-acyl groups"/>
    <property type="evidence" value="ECO:0007669"/>
    <property type="project" value="InterPro"/>
</dbReference>
<dbReference type="Proteomes" id="UP000319894">
    <property type="component" value="Unassembled WGS sequence"/>
</dbReference>
<comment type="caution">
    <text evidence="5">The sequence shown here is derived from an EMBL/GenBank/DDBJ whole genome shotgun (WGS) entry which is preliminary data.</text>
</comment>
<evidence type="ECO:0000313" key="6">
    <source>
        <dbReference type="Proteomes" id="UP000319894"/>
    </source>
</evidence>
<keyword evidence="6" id="KW-1185">Reference proteome</keyword>
<keyword evidence="1 5" id="KW-0808">Transferase</keyword>
<dbReference type="RefSeq" id="WP_144260291.1">
    <property type="nucleotide sequence ID" value="NZ_QMDX01000001.1"/>
</dbReference>